<feature type="domain" description="Peptidase C31" evidence="1">
    <location>
        <begin position="44"/>
        <end position="71"/>
    </location>
</feature>
<reference evidence="3" key="1">
    <citation type="journal article" date="2019" name="Int. J. Syst. Evol. Microbiol.">
        <title>The Global Catalogue of Microorganisms (GCM) 10K type strain sequencing project: providing services to taxonomists for standard genome sequencing and annotation.</title>
        <authorList>
            <consortium name="The Broad Institute Genomics Platform"/>
            <consortium name="The Broad Institute Genome Sequencing Center for Infectious Disease"/>
            <person name="Wu L."/>
            <person name="Ma J."/>
        </authorList>
    </citation>
    <scope>NUCLEOTIDE SEQUENCE [LARGE SCALE GENOMIC DNA]</scope>
    <source>
        <strain evidence="3">CCUG 59778</strain>
    </source>
</reference>
<dbReference type="EMBL" id="JBHSKF010000014">
    <property type="protein sequence ID" value="MFC5290055.1"/>
    <property type="molecule type" value="Genomic_DNA"/>
</dbReference>
<accession>A0ABW0EVE8</accession>
<organism evidence="2 3">
    <name type="scientific">Actinokineospora guangxiensis</name>
    <dbReference type="NCBI Taxonomy" id="1490288"/>
    <lineage>
        <taxon>Bacteria</taxon>
        <taxon>Bacillati</taxon>
        <taxon>Actinomycetota</taxon>
        <taxon>Actinomycetes</taxon>
        <taxon>Pseudonocardiales</taxon>
        <taxon>Pseudonocardiaceae</taxon>
        <taxon>Actinokineospora</taxon>
    </lineage>
</organism>
<comment type="caution">
    <text evidence="2">The sequence shown here is derived from an EMBL/GenBank/DDBJ whole genome shotgun (WGS) entry which is preliminary data.</text>
</comment>
<gene>
    <name evidence="2" type="ORF">ACFPM7_23625</name>
</gene>
<evidence type="ECO:0000313" key="3">
    <source>
        <dbReference type="Proteomes" id="UP001596157"/>
    </source>
</evidence>
<dbReference type="RefSeq" id="WP_378249927.1">
    <property type="nucleotide sequence ID" value="NZ_JBHSKF010000014.1"/>
</dbReference>
<evidence type="ECO:0000259" key="1">
    <source>
        <dbReference type="PROSITE" id="PS51539"/>
    </source>
</evidence>
<evidence type="ECO:0000313" key="2">
    <source>
        <dbReference type="EMBL" id="MFC5290055.1"/>
    </source>
</evidence>
<sequence>MTNLFPFATARQLSPEELAATAPESGAQVAGAYDPTTQTWVGGSAVTAGPCSFTNFYPYTTITRGDYWTQC</sequence>
<keyword evidence="3" id="KW-1185">Reference proteome</keyword>
<dbReference type="PROSITE" id="PS51539">
    <property type="entry name" value="AV_PCP_ALPHA"/>
    <property type="match status" value="1"/>
</dbReference>
<proteinExistence type="predicted"/>
<protein>
    <recommendedName>
        <fullName evidence="1">Peptidase C31 domain-containing protein</fullName>
    </recommendedName>
</protein>
<dbReference type="InterPro" id="IPR008741">
    <property type="entry name" value="AV_PCPalpha"/>
</dbReference>
<name>A0ABW0EVE8_9PSEU</name>
<dbReference type="Proteomes" id="UP001596157">
    <property type="component" value="Unassembled WGS sequence"/>
</dbReference>